<name>W1WN33_9ZZZZ</name>
<evidence type="ECO:0000313" key="1">
    <source>
        <dbReference type="EMBL" id="ETJ18525.1"/>
    </source>
</evidence>
<sequence length="281" mass="33490">MVYYTLNKKTLNNIDKNLLEAWKKDVFISNIIQKKHIEKMKNVILELKNENIKVIILKGLVLRELYPMPELRNMRDGDILVRYDDYEKAKKKLLDIGYEENNHNNIHEEFTCTGNLEIEMHNKLVNNNYIHLDFCEFEKQLWERSIKINFNGVMTNTLGKEDFLLHLIFHMAVHTKVTGFGLKQLYDLTLFIKYNSENINWKEFKCKIAKYKLLKYTEGLIRIISKLFDIDILNILEEDSDIKENDTDLLLKNILRSGVYGKKLLNNNFEKLYRNNGFMIK</sequence>
<evidence type="ECO:0008006" key="2">
    <source>
        <dbReference type="Google" id="ProtNLM"/>
    </source>
</evidence>
<feature type="non-terminal residue" evidence="1">
    <location>
        <position position="281"/>
    </location>
</feature>
<dbReference type="AlphaFoldDB" id="W1WN33"/>
<dbReference type="InterPro" id="IPR039498">
    <property type="entry name" value="NTP_transf_5"/>
</dbReference>
<reference evidence="1" key="1">
    <citation type="submission" date="2013-12" db="EMBL/GenBank/DDBJ databases">
        <title>A Varibaculum cambriense genome reconstructed from a premature infant gut community with otherwise low bacterial novelty that shifts toward anaerobic metabolism during the third week of life.</title>
        <authorList>
            <person name="Brown C.T."/>
            <person name="Sharon I."/>
            <person name="Thomas B.C."/>
            <person name="Castelle C.J."/>
            <person name="Morowitz M.J."/>
            <person name="Banfield J.F."/>
        </authorList>
    </citation>
    <scope>NUCLEOTIDE SEQUENCE</scope>
</reference>
<comment type="caution">
    <text evidence="1">The sequence shown here is derived from an EMBL/GenBank/DDBJ whole genome shotgun (WGS) entry which is preliminary data.</text>
</comment>
<proteinExistence type="predicted"/>
<gene>
    <name evidence="1" type="ORF">Q604_UNBC18619G0001</name>
</gene>
<dbReference type="Pfam" id="PF14907">
    <property type="entry name" value="NTP_transf_5"/>
    <property type="match status" value="1"/>
</dbReference>
<accession>W1WN33</accession>
<organism evidence="1">
    <name type="scientific">human gut metagenome</name>
    <dbReference type="NCBI Taxonomy" id="408170"/>
    <lineage>
        <taxon>unclassified sequences</taxon>
        <taxon>metagenomes</taxon>
        <taxon>organismal metagenomes</taxon>
    </lineage>
</organism>
<dbReference type="EMBL" id="AZMM01018619">
    <property type="protein sequence ID" value="ETJ18525.1"/>
    <property type="molecule type" value="Genomic_DNA"/>
</dbReference>
<protein>
    <recommendedName>
        <fullName evidence="2">Nucleotidyltransferase family protein</fullName>
    </recommendedName>
</protein>